<evidence type="ECO:0000256" key="7">
    <source>
        <dbReference type="ARBA" id="ARBA00023157"/>
    </source>
</evidence>
<dbReference type="Pfam" id="PF08246">
    <property type="entry name" value="Inhibitor_I29"/>
    <property type="match status" value="1"/>
</dbReference>
<dbReference type="PROSITE" id="PS00639">
    <property type="entry name" value="THIOL_PROTEASE_HIS"/>
    <property type="match status" value="1"/>
</dbReference>
<dbReference type="GO" id="GO:0008234">
    <property type="term" value="F:cysteine-type peptidase activity"/>
    <property type="evidence" value="ECO:0007669"/>
    <property type="project" value="UniProtKB-KW"/>
</dbReference>
<dbReference type="InterPro" id="IPR025661">
    <property type="entry name" value="Pept_asp_AS"/>
</dbReference>
<keyword evidence="3" id="KW-0645">Protease</keyword>
<dbReference type="InterPro" id="IPR000668">
    <property type="entry name" value="Peptidase_C1A_C"/>
</dbReference>
<gene>
    <name evidence="12" type="primary">LOC110207327</name>
</gene>
<dbReference type="InterPro" id="IPR025660">
    <property type="entry name" value="Pept_his_AS"/>
</dbReference>
<dbReference type="Gene3D" id="2.40.50.170">
    <property type="entry name" value="Cysteine proteinases. Chain C"/>
    <property type="match status" value="1"/>
</dbReference>
<evidence type="ECO:0000259" key="10">
    <source>
        <dbReference type="SMART" id="SM00848"/>
    </source>
</evidence>
<feature type="domain" description="Cathepsin propeptide inhibitor" evidence="10">
    <location>
        <begin position="90"/>
        <end position="149"/>
    </location>
</feature>
<evidence type="ECO:0000256" key="6">
    <source>
        <dbReference type="ARBA" id="ARBA00023145"/>
    </source>
</evidence>
<evidence type="ECO:0000256" key="2">
    <source>
        <dbReference type="ARBA" id="ARBA00008455"/>
    </source>
</evidence>
<dbReference type="AlphaFoldDB" id="A0A6P5K5E1"/>
<dbReference type="InParanoid" id="A0A6P5K5E1"/>
<dbReference type="InterPro" id="IPR013128">
    <property type="entry name" value="Peptidase_C1A"/>
</dbReference>
<dbReference type="InterPro" id="IPR039417">
    <property type="entry name" value="Peptidase_C1A_papain-like"/>
</dbReference>
<feature type="domain" description="Peptidase C1A papain C-terminal" evidence="9">
    <location>
        <begin position="178"/>
        <end position="422"/>
    </location>
</feature>
<keyword evidence="6" id="KW-0865">Zymogen</keyword>
<dbReference type="InterPro" id="IPR038765">
    <property type="entry name" value="Papain-like_cys_pep_sf"/>
</dbReference>
<keyword evidence="11" id="KW-1185">Reference proteome</keyword>
<evidence type="ECO:0000259" key="9">
    <source>
        <dbReference type="SMART" id="SM00645"/>
    </source>
</evidence>
<evidence type="ECO:0000313" key="11">
    <source>
        <dbReference type="Proteomes" id="UP000515140"/>
    </source>
</evidence>
<dbReference type="InterPro" id="IPR000169">
    <property type="entry name" value="Pept_cys_AS"/>
</dbReference>
<dbReference type="SUPFAM" id="SSF54001">
    <property type="entry name" value="Cysteine proteinases"/>
    <property type="match status" value="1"/>
</dbReference>
<evidence type="ECO:0000256" key="5">
    <source>
        <dbReference type="ARBA" id="ARBA00022807"/>
    </source>
</evidence>
<evidence type="ECO:0000256" key="8">
    <source>
        <dbReference type="ARBA" id="ARBA00023228"/>
    </source>
</evidence>
<keyword evidence="5" id="KW-0788">Thiol protease</keyword>
<proteinExistence type="inferred from homology"/>
<dbReference type="Proteomes" id="UP000515140">
    <property type="component" value="Unplaced"/>
</dbReference>
<accession>A0A6P5K5E1</accession>
<dbReference type="GO" id="GO:0005764">
    <property type="term" value="C:lysosome"/>
    <property type="evidence" value="ECO:0007669"/>
    <property type="project" value="UniProtKB-SubCell"/>
</dbReference>
<dbReference type="SMART" id="SM00645">
    <property type="entry name" value="Pept_C1"/>
    <property type="match status" value="1"/>
</dbReference>
<evidence type="ECO:0000256" key="4">
    <source>
        <dbReference type="ARBA" id="ARBA00022801"/>
    </source>
</evidence>
<dbReference type="FunFam" id="3.90.70.10:FF:000332">
    <property type="entry name" value="Cathepsin L1"/>
    <property type="match status" value="1"/>
</dbReference>
<dbReference type="PANTHER" id="PTHR12411">
    <property type="entry name" value="CYSTEINE PROTEASE FAMILY C1-RELATED"/>
    <property type="match status" value="1"/>
</dbReference>
<dbReference type="SMART" id="SM00848">
    <property type="entry name" value="Inhibitor_I29"/>
    <property type="match status" value="1"/>
</dbReference>
<evidence type="ECO:0000256" key="1">
    <source>
        <dbReference type="ARBA" id="ARBA00004371"/>
    </source>
</evidence>
<dbReference type="Gene3D" id="1.10.287.2250">
    <property type="match status" value="1"/>
</dbReference>
<protein>
    <submittedName>
        <fullName evidence="12">Cathepsin L1-like</fullName>
    </submittedName>
</protein>
<keyword evidence="8" id="KW-0458">Lysosome</keyword>
<comment type="subcellular location">
    <subcellularLocation>
        <location evidence="1">Lysosome</location>
    </subcellularLocation>
</comment>
<dbReference type="GO" id="GO:0006508">
    <property type="term" value="P:proteolysis"/>
    <property type="evidence" value="ECO:0007669"/>
    <property type="project" value="UniProtKB-KW"/>
</dbReference>
<keyword evidence="7" id="KW-1015">Disulfide bond</keyword>
<evidence type="ECO:0000313" key="12">
    <source>
        <dbReference type="RefSeq" id="XP_020840588.1"/>
    </source>
</evidence>
<dbReference type="PROSITE" id="PS00640">
    <property type="entry name" value="THIOL_PROTEASE_ASN"/>
    <property type="match status" value="1"/>
</dbReference>
<dbReference type="RefSeq" id="XP_020840588.1">
    <property type="nucleotide sequence ID" value="XM_020984929.1"/>
</dbReference>
<dbReference type="PRINTS" id="PR00705">
    <property type="entry name" value="PAPAIN"/>
</dbReference>
<reference evidence="12" key="1">
    <citation type="submission" date="2025-08" db="UniProtKB">
        <authorList>
            <consortium name="RefSeq"/>
        </authorList>
    </citation>
    <scope>IDENTIFICATION</scope>
    <source>
        <tissue evidence="12">Spleen</tissue>
    </source>
</reference>
<dbReference type="CDD" id="cd02248">
    <property type="entry name" value="Peptidase_C1A"/>
    <property type="match status" value="1"/>
</dbReference>
<keyword evidence="4" id="KW-0378">Hydrolase</keyword>
<dbReference type="GeneID" id="110207327"/>
<sequence>MNVTVDVIVLRKWGLLQISVHQFDTKRRLQEEPQCSYRPKCVAAKLSRCVDILSQDEQVAKQAVTVVGPVSIDARHLSFCFYQSELDTEWELFKSTYGRNYTEKEESFRRQVWEKNLEFINDQNLLYKEGKLSYYLEMNDFGDMTDEEFKEMLNPKMSPPRIRRDTTTATIFSNFSDPPKSIDWRRLGYMTPVRNQRRCGSCWAFSATGSLEGQLLRKTGKLVELSKQNLIDCSRFQGCNGGSAIGAFVYIKRNKGLVSEKCYPYVAKVNEATPCIASLEWAGQFCQDWGNKNKKCSYNKECAVVKIKKHVVLPFGNEEILRKTVATVGPVSVSVNARKPFIYYRGGIFVDSKCKPRYTNHALVLVGYGHENQSTEENQNEEKKFWILKNSWGVAWGEKGYMRIAKDRNNHCGIATCAVYPIL</sequence>
<dbReference type="InterPro" id="IPR013201">
    <property type="entry name" value="Prot_inhib_I29"/>
</dbReference>
<dbReference type="Pfam" id="PF00112">
    <property type="entry name" value="Peptidase_C1"/>
    <property type="match status" value="1"/>
</dbReference>
<organism evidence="11 12">
    <name type="scientific">Phascolarctos cinereus</name>
    <name type="common">Koala</name>
    <dbReference type="NCBI Taxonomy" id="38626"/>
    <lineage>
        <taxon>Eukaryota</taxon>
        <taxon>Metazoa</taxon>
        <taxon>Chordata</taxon>
        <taxon>Craniata</taxon>
        <taxon>Vertebrata</taxon>
        <taxon>Euteleostomi</taxon>
        <taxon>Mammalia</taxon>
        <taxon>Metatheria</taxon>
        <taxon>Diprotodontia</taxon>
        <taxon>Phascolarctidae</taxon>
        <taxon>Phascolarctos</taxon>
    </lineage>
</organism>
<name>A0A6P5K5E1_PHACI</name>
<dbReference type="PROSITE" id="PS00139">
    <property type="entry name" value="THIOL_PROTEASE_CYS"/>
    <property type="match status" value="1"/>
</dbReference>
<evidence type="ECO:0000256" key="3">
    <source>
        <dbReference type="ARBA" id="ARBA00022670"/>
    </source>
</evidence>
<dbReference type="Gene3D" id="3.90.70.10">
    <property type="entry name" value="Cysteine proteinases"/>
    <property type="match status" value="1"/>
</dbReference>
<dbReference type="KEGG" id="pcw:110207327"/>
<comment type="similarity">
    <text evidence="2">Belongs to the peptidase C1 family.</text>
</comment>